<sequence length="396" mass="44279">MIYENSPEEIMEEIERAQGWAKVAEVFKFPRSSTIKITFRSNEMSQKATTCGILMFNMSVPPNQIRQEIYIPIISCNRCYVVESHTTNQCPQPATYKRCSECASGDHTFRDCPTQDKKCINCGGPHSARAMRCPIRKEALREKEEQLRKNRTRPDISFAKATQASAPADPIGHSLTGLMCVLHAHLVNSARPGSFQDTLKESLRLNGLPQVRLPPDPPSLAILRAITGVADLVKATVQVNSPPASANDDIPDPKPHTTDPEEKNPAAAPTNATPLEMTRPNKSTDSPPSTDEDDEDEDDEETNIQVTIFKKNSDTWPKAFTYNHLKSGIKEERYKVIHTGGDEDNERVREWIKNTKGSLQHLCQTVTEEDFSAIKTGSIPRRSSARRRTTAPRQTQ</sequence>
<gene>
    <name evidence="2" type="ORF">E2C01_071549</name>
</gene>
<proteinExistence type="predicted"/>
<protein>
    <recommendedName>
        <fullName evidence="4">Nucleic-acid-binding protein from transposon X-element</fullName>
    </recommendedName>
</protein>
<comment type="caution">
    <text evidence="2">The sequence shown here is derived from an EMBL/GenBank/DDBJ whole genome shotgun (WGS) entry which is preliminary data.</text>
</comment>
<evidence type="ECO:0000313" key="3">
    <source>
        <dbReference type="Proteomes" id="UP000324222"/>
    </source>
</evidence>
<keyword evidence="3" id="KW-1185">Reference proteome</keyword>
<feature type="region of interest" description="Disordered" evidence="1">
    <location>
        <begin position="375"/>
        <end position="396"/>
    </location>
</feature>
<reference evidence="2 3" key="1">
    <citation type="submission" date="2019-05" db="EMBL/GenBank/DDBJ databases">
        <title>Another draft genome of Portunus trituberculatus and its Hox gene families provides insights of decapod evolution.</title>
        <authorList>
            <person name="Jeong J.-H."/>
            <person name="Song I."/>
            <person name="Kim S."/>
            <person name="Choi T."/>
            <person name="Kim D."/>
            <person name="Ryu S."/>
            <person name="Kim W."/>
        </authorList>
    </citation>
    <scope>NUCLEOTIDE SEQUENCE [LARGE SCALE GENOMIC DNA]</scope>
    <source>
        <tissue evidence="2">Muscle</tissue>
    </source>
</reference>
<evidence type="ECO:0008006" key="4">
    <source>
        <dbReference type="Google" id="ProtNLM"/>
    </source>
</evidence>
<evidence type="ECO:0000256" key="1">
    <source>
        <dbReference type="SAM" id="MobiDB-lite"/>
    </source>
</evidence>
<feature type="compositionally biased region" description="Acidic residues" evidence="1">
    <location>
        <begin position="290"/>
        <end position="301"/>
    </location>
</feature>
<dbReference type="OrthoDB" id="3863715at2759"/>
<organism evidence="2 3">
    <name type="scientific">Portunus trituberculatus</name>
    <name type="common">Swimming crab</name>
    <name type="synonym">Neptunus trituberculatus</name>
    <dbReference type="NCBI Taxonomy" id="210409"/>
    <lineage>
        <taxon>Eukaryota</taxon>
        <taxon>Metazoa</taxon>
        <taxon>Ecdysozoa</taxon>
        <taxon>Arthropoda</taxon>
        <taxon>Crustacea</taxon>
        <taxon>Multicrustacea</taxon>
        <taxon>Malacostraca</taxon>
        <taxon>Eumalacostraca</taxon>
        <taxon>Eucarida</taxon>
        <taxon>Decapoda</taxon>
        <taxon>Pleocyemata</taxon>
        <taxon>Brachyura</taxon>
        <taxon>Eubrachyura</taxon>
        <taxon>Portunoidea</taxon>
        <taxon>Portunidae</taxon>
        <taxon>Portuninae</taxon>
        <taxon>Portunus</taxon>
    </lineage>
</organism>
<feature type="compositionally biased region" description="Low complexity" evidence="1">
    <location>
        <begin position="265"/>
        <end position="274"/>
    </location>
</feature>
<accession>A0A5B7I8H4</accession>
<evidence type="ECO:0000313" key="2">
    <source>
        <dbReference type="EMBL" id="MPC77104.1"/>
    </source>
</evidence>
<name>A0A5B7I8H4_PORTR</name>
<feature type="region of interest" description="Disordered" evidence="1">
    <location>
        <begin position="240"/>
        <end position="301"/>
    </location>
</feature>
<dbReference type="Proteomes" id="UP000324222">
    <property type="component" value="Unassembled WGS sequence"/>
</dbReference>
<dbReference type="AlphaFoldDB" id="A0A5B7I8H4"/>
<dbReference type="EMBL" id="VSRR010045004">
    <property type="protein sequence ID" value="MPC77104.1"/>
    <property type="molecule type" value="Genomic_DNA"/>
</dbReference>
<feature type="compositionally biased region" description="Basic and acidic residues" evidence="1">
    <location>
        <begin position="251"/>
        <end position="264"/>
    </location>
</feature>